<accession>A0A022KVD9</accession>
<dbReference type="Gene3D" id="3.40.50.150">
    <property type="entry name" value="Vaccinia Virus protein VP39"/>
    <property type="match status" value="1"/>
</dbReference>
<dbReference type="SUPFAM" id="SSF53335">
    <property type="entry name" value="S-adenosyl-L-methionine-dependent methyltransferases"/>
    <property type="match status" value="1"/>
</dbReference>
<evidence type="ECO:0000313" key="2">
    <source>
        <dbReference type="EMBL" id="EYT49952.1"/>
    </source>
</evidence>
<evidence type="ECO:0000256" key="1">
    <source>
        <dbReference type="ARBA" id="ARBA00023115"/>
    </source>
</evidence>
<dbReference type="HOGENOM" id="CLU_068637_1_0_11"/>
<proteinExistence type="predicted"/>
<dbReference type="NCBIfam" id="NF037959">
    <property type="entry name" value="MFS_SpdSyn"/>
    <property type="match status" value="1"/>
</dbReference>
<evidence type="ECO:0000313" key="3">
    <source>
        <dbReference type="Proteomes" id="UP000019754"/>
    </source>
</evidence>
<comment type="caution">
    <text evidence="2">The sequence shown here is derived from an EMBL/GenBank/DDBJ whole genome shotgun (WGS) entry which is preliminary data.</text>
</comment>
<dbReference type="AlphaFoldDB" id="A0A022KVD9"/>
<sequence>MTAPDALASASPFSARRSVRLSRSGQEAWIVADEVDEGWVLQIGGIDQSHVDLADPTRVVHEYLRRIANVLDAFRLAGEPIRVLHLGAGALTLPRYVQATRPGSPQVVVEIERELPTLVTGALPLPAGTALEVVIGDARESLAAMEGERFDAIVLDVFSGQESPAHLATRNFYLEALPHLERDGLLLVNVGDDAGLRFATGQARELERAAAEHGLSGVWLLADSGLVTHLREGNLVLATGGALSSPAVEDWRVAWNKAGPHPAAVLDPMETADFVARVLGEA</sequence>
<organism evidence="2 3">
    <name type="scientific">Brachybacterium muris UCD-AY4</name>
    <dbReference type="NCBI Taxonomy" id="1249481"/>
    <lineage>
        <taxon>Bacteria</taxon>
        <taxon>Bacillati</taxon>
        <taxon>Actinomycetota</taxon>
        <taxon>Actinomycetes</taxon>
        <taxon>Micrococcales</taxon>
        <taxon>Dermabacteraceae</taxon>
        <taxon>Brachybacterium</taxon>
    </lineage>
</organism>
<dbReference type="InterPro" id="IPR029063">
    <property type="entry name" value="SAM-dependent_MTases_sf"/>
</dbReference>
<name>A0A022KVD9_9MICO</name>
<dbReference type="GO" id="GO:0006596">
    <property type="term" value="P:polyamine biosynthetic process"/>
    <property type="evidence" value="ECO:0007669"/>
    <property type="project" value="UniProtKB-KW"/>
</dbReference>
<dbReference type="RefSeq" id="WP_017822949.1">
    <property type="nucleotide sequence ID" value="NZ_AORC01000006.1"/>
</dbReference>
<reference evidence="2 3" key="1">
    <citation type="journal article" date="2013" name="Genome Announc.">
        <title>Draft genome sequence of an Actinobacterium, Brachybacterium muris strain UCD-AY4.</title>
        <authorList>
            <person name="Lo J.R."/>
            <person name="Lang J.M."/>
            <person name="Darling A.E."/>
            <person name="Eisen J.A."/>
            <person name="Coil D.A."/>
        </authorList>
    </citation>
    <scope>NUCLEOTIDE SEQUENCE [LARGE SCALE GENOMIC DNA]</scope>
    <source>
        <strain evidence="2 3">UCD-AY4</strain>
    </source>
</reference>
<protein>
    <submittedName>
        <fullName evidence="2">Spermidine synthase</fullName>
    </submittedName>
</protein>
<dbReference type="PANTHER" id="PTHR43317">
    <property type="entry name" value="THERMOSPERMINE SYNTHASE ACAULIS5"/>
    <property type="match status" value="1"/>
</dbReference>
<dbReference type="Proteomes" id="UP000019754">
    <property type="component" value="Unassembled WGS sequence"/>
</dbReference>
<dbReference type="EMBL" id="AORC01000006">
    <property type="protein sequence ID" value="EYT49952.1"/>
    <property type="molecule type" value="Genomic_DNA"/>
</dbReference>
<keyword evidence="3" id="KW-1185">Reference proteome</keyword>
<dbReference type="STRING" id="1249481.D641_0106225"/>
<dbReference type="PANTHER" id="PTHR43317:SF1">
    <property type="entry name" value="THERMOSPERMINE SYNTHASE ACAULIS5"/>
    <property type="match status" value="1"/>
</dbReference>
<gene>
    <name evidence="2" type="ORF">D641_0106225</name>
</gene>
<dbReference type="OrthoDB" id="8221452at2"/>
<keyword evidence="1" id="KW-0620">Polyamine biosynthesis</keyword>